<evidence type="ECO:0000313" key="23">
    <source>
        <dbReference type="EMBL" id="MBB4735435.1"/>
    </source>
</evidence>
<dbReference type="RefSeq" id="WP_343059297.1">
    <property type="nucleotide sequence ID" value="NZ_JACHNA010000001.1"/>
</dbReference>
<dbReference type="GO" id="GO:0071555">
    <property type="term" value="P:cell wall organization"/>
    <property type="evidence" value="ECO:0007669"/>
    <property type="project" value="UniProtKB-KW"/>
</dbReference>
<dbReference type="InterPro" id="IPR001182">
    <property type="entry name" value="FtsW/RodA"/>
</dbReference>
<feature type="transmembrane region" description="Helical" evidence="22">
    <location>
        <begin position="337"/>
        <end position="361"/>
    </location>
</feature>
<evidence type="ECO:0000256" key="11">
    <source>
        <dbReference type="ARBA" id="ARBA00023136"/>
    </source>
</evidence>
<keyword evidence="7 22" id="KW-0812">Transmembrane</keyword>
<evidence type="ECO:0000256" key="21">
    <source>
        <dbReference type="ARBA" id="ARBA00049966"/>
    </source>
</evidence>
<dbReference type="PANTHER" id="PTHR30474:SF2">
    <property type="entry name" value="PEPTIDOGLYCAN GLYCOSYLTRANSFERASE FTSW-RELATED"/>
    <property type="match status" value="1"/>
</dbReference>
<protein>
    <recommendedName>
        <fullName evidence="17">Probable peptidoglycan glycosyltransferase FtsW</fullName>
        <ecNumber evidence="19">2.4.99.28</ecNumber>
    </recommendedName>
    <alternativeName>
        <fullName evidence="18">Cell division protein FtsW</fullName>
    </alternativeName>
    <alternativeName>
        <fullName evidence="15">Cell wall polymerase</fullName>
    </alternativeName>
    <alternativeName>
        <fullName evidence="14">Peptidoglycan polymerase</fullName>
    </alternativeName>
</protein>
<feature type="transmembrane region" description="Helical" evidence="22">
    <location>
        <begin position="214"/>
        <end position="234"/>
    </location>
</feature>
<dbReference type="InterPro" id="IPR013437">
    <property type="entry name" value="FtsW"/>
</dbReference>
<dbReference type="NCBIfam" id="TIGR02614">
    <property type="entry name" value="ftsW"/>
    <property type="match status" value="1"/>
</dbReference>
<dbReference type="GO" id="GO:0009252">
    <property type="term" value="P:peptidoglycan biosynthetic process"/>
    <property type="evidence" value="ECO:0007669"/>
    <property type="project" value="UniProtKB-KW"/>
</dbReference>
<comment type="catalytic activity">
    <reaction evidence="20">
        <text>[GlcNAc-(1-&gt;4)-Mur2Ac(oyl-L-Ala-gamma-D-Glu-L-Lys-D-Ala-D-Ala)](n)-di-trans,octa-cis-undecaprenyl diphosphate + beta-D-GlcNAc-(1-&gt;4)-Mur2Ac(oyl-L-Ala-gamma-D-Glu-L-Lys-D-Ala-D-Ala)-di-trans,octa-cis-undecaprenyl diphosphate = [GlcNAc-(1-&gt;4)-Mur2Ac(oyl-L-Ala-gamma-D-Glu-L-Lys-D-Ala-D-Ala)](n+1)-di-trans,octa-cis-undecaprenyl diphosphate + di-trans,octa-cis-undecaprenyl diphosphate + H(+)</text>
        <dbReference type="Rhea" id="RHEA:23708"/>
        <dbReference type="Rhea" id="RHEA-COMP:9602"/>
        <dbReference type="Rhea" id="RHEA-COMP:9603"/>
        <dbReference type="ChEBI" id="CHEBI:15378"/>
        <dbReference type="ChEBI" id="CHEBI:58405"/>
        <dbReference type="ChEBI" id="CHEBI:60033"/>
        <dbReference type="ChEBI" id="CHEBI:78435"/>
        <dbReference type="EC" id="2.4.99.28"/>
    </reaction>
</comment>
<evidence type="ECO:0000256" key="15">
    <source>
        <dbReference type="ARBA" id="ARBA00033270"/>
    </source>
</evidence>
<evidence type="ECO:0000256" key="2">
    <source>
        <dbReference type="ARBA" id="ARBA00004752"/>
    </source>
</evidence>
<keyword evidence="6" id="KW-0808">Transferase</keyword>
<evidence type="ECO:0000256" key="14">
    <source>
        <dbReference type="ARBA" id="ARBA00032370"/>
    </source>
</evidence>
<keyword evidence="5" id="KW-0328">Glycosyltransferase</keyword>
<evidence type="ECO:0000313" key="24">
    <source>
        <dbReference type="Proteomes" id="UP000540191"/>
    </source>
</evidence>
<feature type="transmembrane region" description="Helical" evidence="22">
    <location>
        <begin position="31"/>
        <end position="56"/>
    </location>
</feature>
<dbReference type="GO" id="GO:0008360">
    <property type="term" value="P:regulation of cell shape"/>
    <property type="evidence" value="ECO:0007669"/>
    <property type="project" value="UniProtKB-KW"/>
</dbReference>
<feature type="transmembrane region" description="Helical" evidence="22">
    <location>
        <begin position="76"/>
        <end position="93"/>
    </location>
</feature>
<dbReference type="EC" id="2.4.99.28" evidence="19"/>
<dbReference type="AlphaFoldDB" id="A0A7W7M3A3"/>
<dbReference type="PROSITE" id="PS00428">
    <property type="entry name" value="FTSW_RODA_SPOVE"/>
    <property type="match status" value="1"/>
</dbReference>
<evidence type="ECO:0000256" key="16">
    <source>
        <dbReference type="ARBA" id="ARBA00038053"/>
    </source>
</evidence>
<dbReference type="Pfam" id="PF01098">
    <property type="entry name" value="FTSW_RODA_SPOVE"/>
    <property type="match status" value="1"/>
</dbReference>
<keyword evidence="11 22" id="KW-0472">Membrane</keyword>
<feature type="transmembrane region" description="Helical" evidence="22">
    <location>
        <begin position="301"/>
        <end position="325"/>
    </location>
</feature>
<reference evidence="23 24" key="1">
    <citation type="submission" date="2020-08" db="EMBL/GenBank/DDBJ databases">
        <title>Sequencing the genomes of 1000 actinobacteria strains.</title>
        <authorList>
            <person name="Klenk H.-P."/>
        </authorList>
    </citation>
    <scope>NUCLEOTIDE SEQUENCE [LARGE SCALE GENOMIC DNA]</scope>
    <source>
        <strain evidence="23 24">DSM 23974</strain>
    </source>
</reference>
<dbReference type="Proteomes" id="UP000540191">
    <property type="component" value="Unassembled WGS sequence"/>
</dbReference>
<comment type="similarity">
    <text evidence="16">Belongs to the SEDS family. FtsW subfamily.</text>
</comment>
<comment type="pathway">
    <text evidence="2">Cell wall biogenesis; peptidoglycan biosynthesis.</text>
</comment>
<keyword evidence="9" id="KW-0573">Peptidoglycan synthesis</keyword>
<comment type="function">
    <text evidence="21">Peptidoglycan polymerase that is essential for cell division.</text>
</comment>
<evidence type="ECO:0000256" key="3">
    <source>
        <dbReference type="ARBA" id="ARBA00022475"/>
    </source>
</evidence>
<dbReference type="PANTHER" id="PTHR30474">
    <property type="entry name" value="CELL CYCLE PROTEIN"/>
    <property type="match status" value="1"/>
</dbReference>
<name>A0A7W7M3A3_9MICC</name>
<evidence type="ECO:0000256" key="9">
    <source>
        <dbReference type="ARBA" id="ARBA00022984"/>
    </source>
</evidence>
<evidence type="ECO:0000256" key="17">
    <source>
        <dbReference type="ARBA" id="ARBA00041185"/>
    </source>
</evidence>
<keyword evidence="24" id="KW-1185">Reference proteome</keyword>
<evidence type="ECO:0000256" key="12">
    <source>
        <dbReference type="ARBA" id="ARBA00023306"/>
    </source>
</evidence>
<dbReference type="GO" id="GO:0008955">
    <property type="term" value="F:peptidoglycan glycosyltransferase activity"/>
    <property type="evidence" value="ECO:0007669"/>
    <property type="project" value="UniProtKB-EC"/>
</dbReference>
<dbReference type="EMBL" id="JACHNA010000001">
    <property type="protein sequence ID" value="MBB4735435.1"/>
    <property type="molecule type" value="Genomic_DNA"/>
</dbReference>
<gene>
    <name evidence="23" type="ORF">HDA30_000943</name>
</gene>
<keyword evidence="13" id="KW-0961">Cell wall biogenesis/degradation</keyword>
<accession>A0A7W7M3A3</accession>
<dbReference type="GO" id="GO:0051301">
    <property type="term" value="P:cell division"/>
    <property type="evidence" value="ECO:0007669"/>
    <property type="project" value="UniProtKB-KW"/>
</dbReference>
<evidence type="ECO:0000256" key="10">
    <source>
        <dbReference type="ARBA" id="ARBA00022989"/>
    </source>
</evidence>
<proteinExistence type="inferred from homology"/>
<sequence length="420" mass="44065">MPESSARRRSPRGMLSAGRPRLWGLLEGPRLLGVTAMVIGGATLMLTVIGLVMVLSSSSVEGIGSADGSYGLFWRQLFWAAGGLVGLLGAAFLPVRAIRALAWPAVGIAVVLLALVAFTPLGVEVGGNRNWLRVGPLQAQPAEAAKLALALWGGAVLERKGRLLGQVKHDVVPVIFPVGLIVLGLIMAGNDLGTALIVVCVLAAMLYVAGTNRILFVAAAGLAIIATLGLTLFASHRMVRVQAWLGNCDHPTDPCFQPENGLYALASGGWWGVGLGQSRQKWSYVPEAQNDFIFTILGEELGLLGTLLVVLLFTALAAGMYRVAVGSDSVFVRITTFGILAWFVGQAFLNIAMVSGVLPVVGVPLPFISYGGSALTQSLIAVGIVLAFARDERKVARRDALAKLQQVTGAPDHTAHGPAR</sequence>
<feature type="transmembrane region" description="Helical" evidence="22">
    <location>
        <begin position="100"/>
        <end position="123"/>
    </location>
</feature>
<dbReference type="GO" id="GO:0005886">
    <property type="term" value="C:plasma membrane"/>
    <property type="evidence" value="ECO:0007669"/>
    <property type="project" value="UniProtKB-SubCell"/>
</dbReference>
<keyword evidence="10 22" id="KW-1133">Transmembrane helix</keyword>
<organism evidence="23 24">
    <name type="scientific">Micrococcus cohnii</name>
    <dbReference type="NCBI Taxonomy" id="993416"/>
    <lineage>
        <taxon>Bacteria</taxon>
        <taxon>Bacillati</taxon>
        <taxon>Actinomycetota</taxon>
        <taxon>Actinomycetes</taxon>
        <taxon>Micrococcales</taxon>
        <taxon>Micrococcaceae</taxon>
        <taxon>Micrococcus</taxon>
    </lineage>
</organism>
<dbReference type="InterPro" id="IPR018365">
    <property type="entry name" value="Cell_cycle_FtsW-rel_CS"/>
</dbReference>
<keyword evidence="8" id="KW-0133">Cell shape</keyword>
<keyword evidence="4 23" id="KW-0132">Cell division</keyword>
<evidence type="ECO:0000256" key="6">
    <source>
        <dbReference type="ARBA" id="ARBA00022679"/>
    </source>
</evidence>
<evidence type="ECO:0000256" key="7">
    <source>
        <dbReference type="ARBA" id="ARBA00022692"/>
    </source>
</evidence>
<keyword evidence="12" id="KW-0131">Cell cycle</keyword>
<comment type="caution">
    <text evidence="23">The sequence shown here is derived from an EMBL/GenBank/DDBJ whole genome shotgun (WGS) entry which is preliminary data.</text>
</comment>
<dbReference type="GO" id="GO:0015648">
    <property type="term" value="F:lipid-linked peptidoglycan transporter activity"/>
    <property type="evidence" value="ECO:0007669"/>
    <property type="project" value="TreeGrafter"/>
</dbReference>
<keyword evidence="3" id="KW-1003">Cell membrane</keyword>
<evidence type="ECO:0000256" key="13">
    <source>
        <dbReference type="ARBA" id="ARBA00023316"/>
    </source>
</evidence>
<evidence type="ECO:0000256" key="22">
    <source>
        <dbReference type="SAM" id="Phobius"/>
    </source>
</evidence>
<dbReference type="GO" id="GO:0032153">
    <property type="term" value="C:cell division site"/>
    <property type="evidence" value="ECO:0007669"/>
    <property type="project" value="TreeGrafter"/>
</dbReference>
<feature type="transmembrane region" description="Helical" evidence="22">
    <location>
        <begin position="174"/>
        <end position="207"/>
    </location>
</feature>
<comment type="subcellular location">
    <subcellularLocation>
        <location evidence="1">Cell membrane</location>
        <topology evidence="1">Multi-pass membrane protein</topology>
    </subcellularLocation>
</comment>
<evidence type="ECO:0000256" key="20">
    <source>
        <dbReference type="ARBA" id="ARBA00049902"/>
    </source>
</evidence>
<evidence type="ECO:0000256" key="8">
    <source>
        <dbReference type="ARBA" id="ARBA00022960"/>
    </source>
</evidence>
<evidence type="ECO:0000256" key="1">
    <source>
        <dbReference type="ARBA" id="ARBA00004651"/>
    </source>
</evidence>
<evidence type="ECO:0000256" key="4">
    <source>
        <dbReference type="ARBA" id="ARBA00022618"/>
    </source>
</evidence>
<evidence type="ECO:0000256" key="18">
    <source>
        <dbReference type="ARBA" id="ARBA00041418"/>
    </source>
</evidence>
<evidence type="ECO:0000256" key="5">
    <source>
        <dbReference type="ARBA" id="ARBA00022676"/>
    </source>
</evidence>
<feature type="transmembrane region" description="Helical" evidence="22">
    <location>
        <begin position="367"/>
        <end position="389"/>
    </location>
</feature>
<evidence type="ECO:0000256" key="19">
    <source>
        <dbReference type="ARBA" id="ARBA00044770"/>
    </source>
</evidence>